<dbReference type="STRING" id="871651.SAMN05421688_1159"/>
<evidence type="ECO:0000256" key="4">
    <source>
        <dbReference type="ARBA" id="ARBA00023163"/>
    </source>
</evidence>
<dbReference type="PANTHER" id="PTHR43280:SF32">
    <property type="entry name" value="TRANSCRIPTIONAL REGULATORY PROTEIN"/>
    <property type="match status" value="1"/>
</dbReference>
<dbReference type="GO" id="GO:0003700">
    <property type="term" value="F:DNA-binding transcription factor activity"/>
    <property type="evidence" value="ECO:0007669"/>
    <property type="project" value="InterPro"/>
</dbReference>
<dbReference type="SUPFAM" id="SSF46689">
    <property type="entry name" value="Homeodomain-like"/>
    <property type="match status" value="1"/>
</dbReference>
<dbReference type="CDD" id="cd06999">
    <property type="entry name" value="cupin_HpaA-like_N"/>
    <property type="match status" value="1"/>
</dbReference>
<dbReference type="PROSITE" id="PS01124">
    <property type="entry name" value="HTH_ARAC_FAMILY_2"/>
    <property type="match status" value="1"/>
</dbReference>
<evidence type="ECO:0000256" key="1">
    <source>
        <dbReference type="ARBA" id="ARBA00023015"/>
    </source>
</evidence>
<evidence type="ECO:0000259" key="5">
    <source>
        <dbReference type="PROSITE" id="PS01124"/>
    </source>
</evidence>
<dbReference type="Gene3D" id="2.60.120.10">
    <property type="entry name" value="Jelly Rolls"/>
    <property type="match status" value="1"/>
</dbReference>
<name>A0A1I0WAF8_9RHOB</name>
<feature type="domain" description="HTH araC/xylS-type" evidence="5">
    <location>
        <begin position="198"/>
        <end position="296"/>
    </location>
</feature>
<reference evidence="6 7" key="1">
    <citation type="submission" date="2016-10" db="EMBL/GenBank/DDBJ databases">
        <authorList>
            <person name="de Groot N.N."/>
        </authorList>
    </citation>
    <scope>NUCLEOTIDE SEQUENCE [LARGE SCALE GENOMIC DNA]</scope>
    <source>
        <strain evidence="6 7">DSM 29316</strain>
    </source>
</reference>
<keyword evidence="1" id="KW-0805">Transcription regulation</keyword>
<evidence type="ECO:0000313" key="6">
    <source>
        <dbReference type="EMBL" id="SFA85190.1"/>
    </source>
</evidence>
<dbReference type="SUPFAM" id="SSF51215">
    <property type="entry name" value="Regulatory protein AraC"/>
    <property type="match status" value="1"/>
</dbReference>
<dbReference type="SMART" id="SM00342">
    <property type="entry name" value="HTH_ARAC"/>
    <property type="match status" value="1"/>
</dbReference>
<dbReference type="EMBL" id="FOJU01000002">
    <property type="protein sequence ID" value="SFA85190.1"/>
    <property type="molecule type" value="Genomic_DNA"/>
</dbReference>
<dbReference type="Pfam" id="PF12833">
    <property type="entry name" value="HTH_18"/>
    <property type="match status" value="1"/>
</dbReference>
<gene>
    <name evidence="6" type="ORF">SAMN05421688_1159</name>
</gene>
<dbReference type="Pfam" id="PF02311">
    <property type="entry name" value="AraC_binding"/>
    <property type="match status" value="1"/>
</dbReference>
<dbReference type="InterPro" id="IPR009057">
    <property type="entry name" value="Homeodomain-like_sf"/>
</dbReference>
<dbReference type="Gene3D" id="1.10.10.60">
    <property type="entry name" value="Homeodomain-like"/>
    <property type="match status" value="1"/>
</dbReference>
<dbReference type="InterPro" id="IPR018060">
    <property type="entry name" value="HTH_AraC"/>
</dbReference>
<evidence type="ECO:0000256" key="3">
    <source>
        <dbReference type="ARBA" id="ARBA00023159"/>
    </source>
</evidence>
<proteinExistence type="predicted"/>
<dbReference type="InterPro" id="IPR037923">
    <property type="entry name" value="HTH-like"/>
</dbReference>
<dbReference type="InterPro" id="IPR014710">
    <property type="entry name" value="RmlC-like_jellyroll"/>
</dbReference>
<dbReference type="AlphaFoldDB" id="A0A1I0WAF8"/>
<keyword evidence="3" id="KW-0010">Activator</keyword>
<keyword evidence="2" id="KW-0238">DNA-binding</keyword>
<dbReference type="PANTHER" id="PTHR43280">
    <property type="entry name" value="ARAC-FAMILY TRANSCRIPTIONAL REGULATOR"/>
    <property type="match status" value="1"/>
</dbReference>
<dbReference type="PRINTS" id="PR00032">
    <property type="entry name" value="HTHARAC"/>
</dbReference>
<dbReference type="PROSITE" id="PS00041">
    <property type="entry name" value="HTH_ARAC_FAMILY_1"/>
    <property type="match status" value="1"/>
</dbReference>
<dbReference type="Proteomes" id="UP000198796">
    <property type="component" value="Unassembled WGS sequence"/>
</dbReference>
<keyword evidence="7" id="KW-1185">Reference proteome</keyword>
<keyword evidence="4" id="KW-0804">Transcription</keyword>
<dbReference type="InterPro" id="IPR018062">
    <property type="entry name" value="HTH_AraC-typ_CS"/>
</dbReference>
<dbReference type="InterPro" id="IPR003313">
    <property type="entry name" value="AraC-bd"/>
</dbReference>
<sequence length="308" mass="34797">MDPTDLFRYYSDMDSVSQYRAAIPSWNLYGEQALFPDVLHSERIHDRAAGLDWRIDPHRHPLLHQFFLIEQGDTSLLAENQTYQPDPPCIISIPSGVVHGFDFASGTEGYVITIPMDNLTEVFSPSAVTAPAMSRLQIMPAGSDIIAACEKLHEEHRARGIVRSLHLRALATEIACLVARSIADTRQSGEARLDPRFEKLVALIDEHLQDNWQATQFADAINLSTRQLARLCVKETGTTVTHLLEAARMQEARRRLAYTRTTIANIAYELGFDDPSYFSRRFRKHFGQSPKQYRARIEIDEAIASTAD</sequence>
<evidence type="ECO:0000313" key="7">
    <source>
        <dbReference type="Proteomes" id="UP000198796"/>
    </source>
</evidence>
<dbReference type="GO" id="GO:0043565">
    <property type="term" value="F:sequence-specific DNA binding"/>
    <property type="evidence" value="ECO:0007669"/>
    <property type="project" value="InterPro"/>
</dbReference>
<dbReference type="InterPro" id="IPR047264">
    <property type="entry name" value="Cupin_HpaA-like_N"/>
</dbReference>
<dbReference type="InterPro" id="IPR020449">
    <property type="entry name" value="Tscrpt_reg_AraC-type_HTH"/>
</dbReference>
<protein>
    <submittedName>
        <fullName evidence="6">Transcriptional regulator, AraC family</fullName>
    </submittedName>
</protein>
<evidence type="ECO:0000256" key="2">
    <source>
        <dbReference type="ARBA" id="ARBA00023125"/>
    </source>
</evidence>
<accession>A0A1I0WAF8</accession>
<organism evidence="6 7">
    <name type="scientific">Poseidonocella pacifica</name>
    <dbReference type="NCBI Taxonomy" id="871651"/>
    <lineage>
        <taxon>Bacteria</taxon>
        <taxon>Pseudomonadati</taxon>
        <taxon>Pseudomonadota</taxon>
        <taxon>Alphaproteobacteria</taxon>
        <taxon>Rhodobacterales</taxon>
        <taxon>Roseobacteraceae</taxon>
        <taxon>Poseidonocella</taxon>
    </lineage>
</organism>
<dbReference type="OrthoDB" id="9814125at2"/>